<dbReference type="InterPro" id="IPR035892">
    <property type="entry name" value="C2_domain_sf"/>
</dbReference>
<protein>
    <submittedName>
        <fullName evidence="5">Elicitor-responsive protein 1</fullName>
    </submittedName>
</protein>
<dbReference type="EMBL" id="MLFT02000003">
    <property type="protein sequence ID" value="PHT54368.1"/>
    <property type="molecule type" value="Genomic_DNA"/>
</dbReference>
<dbReference type="PANTHER" id="PTHR46502">
    <property type="entry name" value="C2 DOMAIN-CONTAINING"/>
    <property type="match status" value="1"/>
</dbReference>
<evidence type="ECO:0000259" key="4">
    <source>
        <dbReference type="PROSITE" id="PS50004"/>
    </source>
</evidence>
<reference evidence="5 6" key="1">
    <citation type="journal article" date="2017" name="Genome Biol.">
        <title>New reference genome sequences of hot pepper reveal the massive evolution of plant disease-resistance genes by retroduplication.</title>
        <authorList>
            <person name="Kim S."/>
            <person name="Park J."/>
            <person name="Yeom S.I."/>
            <person name="Kim Y.M."/>
            <person name="Seo E."/>
            <person name="Kim K.T."/>
            <person name="Kim M.S."/>
            <person name="Lee J.M."/>
            <person name="Cheong K."/>
            <person name="Shin H.S."/>
            <person name="Kim S.B."/>
            <person name="Han K."/>
            <person name="Lee J."/>
            <person name="Park M."/>
            <person name="Lee H.A."/>
            <person name="Lee H.Y."/>
            <person name="Lee Y."/>
            <person name="Oh S."/>
            <person name="Lee J.H."/>
            <person name="Choi E."/>
            <person name="Choi E."/>
            <person name="Lee S.E."/>
            <person name="Jeon J."/>
            <person name="Kim H."/>
            <person name="Choi G."/>
            <person name="Song H."/>
            <person name="Lee J."/>
            <person name="Lee S.C."/>
            <person name="Kwon J.K."/>
            <person name="Lee H.Y."/>
            <person name="Koo N."/>
            <person name="Hong Y."/>
            <person name="Kim R.W."/>
            <person name="Kang W.H."/>
            <person name="Huh J.H."/>
            <person name="Kang B.C."/>
            <person name="Yang T.J."/>
            <person name="Lee Y.H."/>
            <person name="Bennetzen J.L."/>
            <person name="Choi D."/>
        </authorList>
    </citation>
    <scope>NUCLEOTIDE SEQUENCE [LARGE SCALE GENOMIC DNA]</scope>
    <source>
        <strain evidence="6">cv. PBC81</strain>
    </source>
</reference>
<evidence type="ECO:0000256" key="2">
    <source>
        <dbReference type="ARBA" id="ARBA00022837"/>
    </source>
</evidence>
<feature type="compositionally biased region" description="Low complexity" evidence="3">
    <location>
        <begin position="201"/>
        <end position="216"/>
    </location>
</feature>
<keyword evidence="6" id="KW-1185">Reference proteome</keyword>
<reference evidence="6" key="2">
    <citation type="journal article" date="2017" name="J. Anim. Genet.">
        <title>Multiple reference genome sequences of hot pepper reveal the massive evolution of plant disease resistance genes by retroduplication.</title>
        <authorList>
            <person name="Kim S."/>
            <person name="Park J."/>
            <person name="Yeom S.-I."/>
            <person name="Kim Y.-M."/>
            <person name="Seo E."/>
            <person name="Kim K.-T."/>
            <person name="Kim M.-S."/>
            <person name="Lee J.M."/>
            <person name="Cheong K."/>
            <person name="Shin H.-S."/>
            <person name="Kim S.-B."/>
            <person name="Han K."/>
            <person name="Lee J."/>
            <person name="Park M."/>
            <person name="Lee H.-A."/>
            <person name="Lee H.-Y."/>
            <person name="Lee Y."/>
            <person name="Oh S."/>
            <person name="Lee J.H."/>
            <person name="Choi E."/>
            <person name="Choi E."/>
            <person name="Lee S.E."/>
            <person name="Jeon J."/>
            <person name="Kim H."/>
            <person name="Choi G."/>
            <person name="Song H."/>
            <person name="Lee J."/>
            <person name="Lee S.-C."/>
            <person name="Kwon J.-K."/>
            <person name="Lee H.-Y."/>
            <person name="Koo N."/>
            <person name="Hong Y."/>
            <person name="Kim R.W."/>
            <person name="Kang W.-H."/>
            <person name="Huh J.H."/>
            <person name="Kang B.-C."/>
            <person name="Yang T.-J."/>
            <person name="Lee Y.-H."/>
            <person name="Bennetzen J.L."/>
            <person name="Choi D."/>
        </authorList>
    </citation>
    <scope>NUCLEOTIDE SEQUENCE [LARGE SCALE GENOMIC DNA]</scope>
    <source>
        <strain evidence="6">cv. PBC81</strain>
    </source>
</reference>
<keyword evidence="1" id="KW-0479">Metal-binding</keyword>
<gene>
    <name evidence="5" type="ORF">CQW23_08830</name>
</gene>
<evidence type="ECO:0000313" key="5">
    <source>
        <dbReference type="EMBL" id="PHT54368.1"/>
    </source>
</evidence>
<dbReference type="PROSITE" id="PS50004">
    <property type="entry name" value="C2"/>
    <property type="match status" value="1"/>
</dbReference>
<dbReference type="InterPro" id="IPR000008">
    <property type="entry name" value="C2_dom"/>
</dbReference>
<organism evidence="5 6">
    <name type="scientific">Capsicum baccatum</name>
    <name type="common">Peruvian pepper</name>
    <dbReference type="NCBI Taxonomy" id="33114"/>
    <lineage>
        <taxon>Eukaryota</taxon>
        <taxon>Viridiplantae</taxon>
        <taxon>Streptophyta</taxon>
        <taxon>Embryophyta</taxon>
        <taxon>Tracheophyta</taxon>
        <taxon>Spermatophyta</taxon>
        <taxon>Magnoliopsida</taxon>
        <taxon>eudicotyledons</taxon>
        <taxon>Gunneridae</taxon>
        <taxon>Pentapetalae</taxon>
        <taxon>asterids</taxon>
        <taxon>lamiids</taxon>
        <taxon>Solanales</taxon>
        <taxon>Solanaceae</taxon>
        <taxon>Solanoideae</taxon>
        <taxon>Capsiceae</taxon>
        <taxon>Capsicum</taxon>
    </lineage>
</organism>
<accession>A0A2G2XA62</accession>
<dbReference type="STRING" id="33114.A0A2G2XA62"/>
<dbReference type="Proteomes" id="UP000224567">
    <property type="component" value="Unassembled WGS sequence"/>
</dbReference>
<evidence type="ECO:0000313" key="6">
    <source>
        <dbReference type="Proteomes" id="UP000224567"/>
    </source>
</evidence>
<feature type="domain" description="C2" evidence="4">
    <location>
        <begin position="1"/>
        <end position="93"/>
    </location>
</feature>
<dbReference type="PANTHER" id="PTHR46502:SF15">
    <property type="entry name" value="16 KDA PHLOEM PROTEIN 1"/>
    <property type="match status" value="1"/>
</dbReference>
<name>A0A2G2XA62_CAPBA</name>
<proteinExistence type="predicted"/>
<evidence type="ECO:0000256" key="1">
    <source>
        <dbReference type="ARBA" id="ARBA00022723"/>
    </source>
</evidence>
<dbReference type="OrthoDB" id="419768at2759"/>
<feature type="compositionally biased region" description="Acidic residues" evidence="3">
    <location>
        <begin position="230"/>
        <end position="300"/>
    </location>
</feature>
<dbReference type="SUPFAM" id="SSF49562">
    <property type="entry name" value="C2 domain (Calcium/lipid-binding domain, CaLB)"/>
    <property type="match status" value="1"/>
</dbReference>
<dbReference type="Gene3D" id="2.60.40.150">
    <property type="entry name" value="C2 domain"/>
    <property type="match status" value="1"/>
</dbReference>
<keyword evidence="2" id="KW-0106">Calcium</keyword>
<sequence>MNKENNEHLHSLGIDHGEDEKNITLELNETRQGSKPEWNEKFTFKIEYPSVDGQYKLILKLMDHDTFSADDYLGDATIYLKEFIELGLENGRVENLKFILKNIVWWAVLNVTVVKFNLASLSPQRGDRDIVLGELEHSEECRGFGYCQRFKMEKAKEAIRKGYLKLLEQKAKTGEEPLDAEEDGNESGDEDGDEGEDLSSEDVGNVSNNPNTNGSNSKKHSGEGAGGAEENGEDDDDEGGGEDDPDDQDDGDGDDDDDDEPDEDDEEEGGPEGEEETIEEEDDEEEEEEEEEEEDEDEEAIQPPKKRKK</sequence>
<dbReference type="GO" id="GO:0046872">
    <property type="term" value="F:metal ion binding"/>
    <property type="evidence" value="ECO:0007669"/>
    <property type="project" value="UniProtKB-KW"/>
</dbReference>
<feature type="region of interest" description="Disordered" evidence="3">
    <location>
        <begin position="172"/>
        <end position="309"/>
    </location>
</feature>
<dbReference type="AlphaFoldDB" id="A0A2G2XA62"/>
<evidence type="ECO:0000256" key="3">
    <source>
        <dbReference type="SAM" id="MobiDB-lite"/>
    </source>
</evidence>
<feature type="compositionally biased region" description="Acidic residues" evidence="3">
    <location>
        <begin position="176"/>
        <end position="200"/>
    </location>
</feature>
<comment type="caution">
    <text evidence="5">The sequence shown here is derived from an EMBL/GenBank/DDBJ whole genome shotgun (WGS) entry which is preliminary data.</text>
</comment>
<dbReference type="Pfam" id="PF00168">
    <property type="entry name" value="C2"/>
    <property type="match status" value="1"/>
</dbReference>